<dbReference type="InterPro" id="IPR000700">
    <property type="entry name" value="PAS-assoc_C"/>
</dbReference>
<dbReference type="InterPro" id="IPR001610">
    <property type="entry name" value="PAC"/>
</dbReference>
<dbReference type="InterPro" id="IPR035965">
    <property type="entry name" value="PAS-like_dom_sf"/>
</dbReference>
<evidence type="ECO:0000256" key="1">
    <source>
        <dbReference type="ARBA" id="ARBA00000085"/>
    </source>
</evidence>
<dbReference type="Pfam" id="PF08448">
    <property type="entry name" value="PAS_4"/>
    <property type="match status" value="1"/>
</dbReference>
<keyword evidence="4" id="KW-0597">Phosphoprotein</keyword>
<dbReference type="SUPFAM" id="SSF55874">
    <property type="entry name" value="ATPase domain of HSP90 chaperone/DNA topoisomerase II/histidine kinase"/>
    <property type="match status" value="1"/>
</dbReference>
<evidence type="ECO:0000256" key="2">
    <source>
        <dbReference type="ARBA" id="ARBA00004429"/>
    </source>
</evidence>
<reference evidence="11" key="3">
    <citation type="submission" date="2022-12" db="EMBL/GenBank/DDBJ databases">
        <authorList>
            <person name="Sun Q."/>
            <person name="Kim S."/>
        </authorList>
    </citation>
    <scope>NUCLEOTIDE SEQUENCE</scope>
    <source>
        <strain evidence="11">KCTC 12343</strain>
    </source>
</reference>
<evidence type="ECO:0000256" key="5">
    <source>
        <dbReference type="ARBA" id="ARBA00022679"/>
    </source>
</evidence>
<dbReference type="PANTHER" id="PTHR43547:SF2">
    <property type="entry name" value="HYBRID SIGNAL TRANSDUCTION HISTIDINE KINASE C"/>
    <property type="match status" value="1"/>
</dbReference>
<keyword evidence="5" id="KW-0808">Transferase</keyword>
<dbReference type="InterPro" id="IPR004358">
    <property type="entry name" value="Sig_transdc_His_kin-like_C"/>
</dbReference>
<keyword evidence="6 12" id="KW-0418">Kinase</keyword>
<dbReference type="SMART" id="SM00387">
    <property type="entry name" value="HATPase_c"/>
    <property type="match status" value="1"/>
</dbReference>
<dbReference type="EMBL" id="BMWV01000007">
    <property type="protein sequence ID" value="GGY49405.1"/>
    <property type="molecule type" value="Genomic_DNA"/>
</dbReference>
<evidence type="ECO:0000256" key="4">
    <source>
        <dbReference type="ARBA" id="ARBA00022553"/>
    </source>
</evidence>
<dbReference type="CDD" id="cd00075">
    <property type="entry name" value="HATPase"/>
    <property type="match status" value="1"/>
</dbReference>
<dbReference type="EC" id="2.7.13.3" evidence="3"/>
<evidence type="ECO:0000313" key="12">
    <source>
        <dbReference type="EMBL" id="QBI01257.1"/>
    </source>
</evidence>
<dbReference type="GO" id="GO:0005886">
    <property type="term" value="C:plasma membrane"/>
    <property type="evidence" value="ECO:0007669"/>
    <property type="project" value="UniProtKB-SubCell"/>
</dbReference>
<keyword evidence="7" id="KW-0902">Two-component regulatory system</keyword>
<dbReference type="SMART" id="SM00388">
    <property type="entry name" value="HisKA"/>
    <property type="match status" value="1"/>
</dbReference>
<dbReference type="InterPro" id="IPR003594">
    <property type="entry name" value="HATPase_dom"/>
</dbReference>
<dbReference type="SUPFAM" id="SSF47384">
    <property type="entry name" value="Homodimeric domain of signal transducing histidine kinase"/>
    <property type="match status" value="1"/>
</dbReference>
<dbReference type="AlphaFoldDB" id="A0A411WXF8"/>
<evidence type="ECO:0000256" key="7">
    <source>
        <dbReference type="ARBA" id="ARBA00023012"/>
    </source>
</evidence>
<dbReference type="InterPro" id="IPR003661">
    <property type="entry name" value="HisK_dim/P_dom"/>
</dbReference>
<proteinExistence type="predicted"/>
<dbReference type="RefSeq" id="WP_131145379.1">
    <property type="nucleotide sequence ID" value="NZ_BMWV01000007.1"/>
</dbReference>
<dbReference type="SUPFAM" id="SSF55785">
    <property type="entry name" value="PYP-like sensor domain (PAS domain)"/>
    <property type="match status" value="1"/>
</dbReference>
<feature type="domain" description="PAC" evidence="10">
    <location>
        <begin position="101"/>
        <end position="153"/>
    </location>
</feature>
<dbReference type="PROSITE" id="PS50113">
    <property type="entry name" value="PAC"/>
    <property type="match status" value="1"/>
</dbReference>
<dbReference type="InterPro" id="IPR000014">
    <property type="entry name" value="PAS"/>
</dbReference>
<dbReference type="PRINTS" id="PR00344">
    <property type="entry name" value="BCTRLSENSOR"/>
</dbReference>
<protein>
    <recommendedName>
        <fullName evidence="3">histidine kinase</fullName>
        <ecNumber evidence="3">2.7.13.3</ecNumber>
    </recommendedName>
</protein>
<reference evidence="12 13" key="2">
    <citation type="submission" date="2019-02" db="EMBL/GenBank/DDBJ databases">
        <title>Draft Genome Sequences of Six Type Strains of the Genus Massilia.</title>
        <authorList>
            <person name="Miess H."/>
            <person name="Frediansyhah A."/>
            <person name="Gross H."/>
        </authorList>
    </citation>
    <scope>NUCLEOTIDE SEQUENCE [LARGE SCALE GENOMIC DNA]</scope>
    <source>
        <strain evidence="12 13">DSM 17472</strain>
    </source>
</reference>
<dbReference type="Gene3D" id="3.30.450.20">
    <property type="entry name" value="PAS domain"/>
    <property type="match status" value="1"/>
</dbReference>
<dbReference type="OrthoDB" id="9768069at2"/>
<dbReference type="SMART" id="SM00086">
    <property type="entry name" value="PAC"/>
    <property type="match status" value="1"/>
</dbReference>
<dbReference type="Gene3D" id="1.10.287.130">
    <property type="match status" value="1"/>
</dbReference>
<evidence type="ECO:0000256" key="3">
    <source>
        <dbReference type="ARBA" id="ARBA00012438"/>
    </source>
</evidence>
<evidence type="ECO:0000259" key="10">
    <source>
        <dbReference type="PROSITE" id="PS50113"/>
    </source>
</evidence>
<dbReference type="InterPro" id="IPR005467">
    <property type="entry name" value="His_kinase_dom"/>
</dbReference>
<dbReference type="InterPro" id="IPR036890">
    <property type="entry name" value="HATPase_C_sf"/>
</dbReference>
<keyword evidence="13" id="KW-1185">Reference proteome</keyword>
<organism evidence="11 14">
    <name type="scientific">Pseudoduganella albidiflava</name>
    <dbReference type="NCBI Taxonomy" id="321983"/>
    <lineage>
        <taxon>Bacteria</taxon>
        <taxon>Pseudomonadati</taxon>
        <taxon>Pseudomonadota</taxon>
        <taxon>Betaproteobacteria</taxon>
        <taxon>Burkholderiales</taxon>
        <taxon>Oxalobacteraceae</taxon>
        <taxon>Telluria group</taxon>
        <taxon>Pseudoduganella</taxon>
    </lineage>
</organism>
<evidence type="ECO:0000256" key="6">
    <source>
        <dbReference type="ARBA" id="ARBA00022777"/>
    </source>
</evidence>
<evidence type="ECO:0000313" key="11">
    <source>
        <dbReference type="EMBL" id="GGY49405.1"/>
    </source>
</evidence>
<dbReference type="FunFam" id="1.10.287.130:FF:000001">
    <property type="entry name" value="Two-component sensor histidine kinase"/>
    <property type="match status" value="1"/>
</dbReference>
<gene>
    <name evidence="12" type="ORF">EYF70_10705</name>
    <name evidence="11" type="ORF">GCM10007387_34630</name>
</gene>
<dbReference type="EMBL" id="CP036401">
    <property type="protein sequence ID" value="QBI01257.1"/>
    <property type="molecule type" value="Genomic_DNA"/>
</dbReference>
<dbReference type="NCBIfam" id="TIGR00229">
    <property type="entry name" value="sensory_box"/>
    <property type="match status" value="1"/>
</dbReference>
<evidence type="ECO:0000313" key="14">
    <source>
        <dbReference type="Proteomes" id="UP000628442"/>
    </source>
</evidence>
<dbReference type="GO" id="GO:0000155">
    <property type="term" value="F:phosphorelay sensor kinase activity"/>
    <property type="evidence" value="ECO:0007669"/>
    <property type="project" value="InterPro"/>
</dbReference>
<name>A0A411WXF8_9BURK</name>
<feature type="domain" description="Histidine kinase" evidence="9">
    <location>
        <begin position="164"/>
        <end position="382"/>
    </location>
</feature>
<dbReference type="Pfam" id="PF02518">
    <property type="entry name" value="HATPase_c"/>
    <property type="match status" value="1"/>
</dbReference>
<evidence type="ECO:0000256" key="8">
    <source>
        <dbReference type="ARBA" id="ARBA00023136"/>
    </source>
</evidence>
<dbReference type="Proteomes" id="UP000292307">
    <property type="component" value="Chromosome"/>
</dbReference>
<sequence>MSSDRTSPSSALPHGAKSELRFRALFEQAPVSIQILAPGGRTLGVNQAWEDLWQIREGSALKAHVLSSAYNVLHDPQLIAHGIAPLLQRAFDGEPVTLPAIRYDVATLDGDGPARWVTARAHPIKDDDGRVLEVMLIHEDITERLAAEQALLEQDRRKDEFLAMLAHELRNPMAPISAAADLLRTLGPSEERVRKASEVISRQVRHMTSLVDDLLDVSRVTRGLIQLERSVVEVAAIVANAVEQARPLIQARGHAFAIEGDTDGIRLHGDPHRLVQVVVNLLNNAAKYTPRGGRIALAIARAGTTVTISVRDNGIGLDSELLPHVFDLFTQAERSPDRAQGGLGIGLALVRNIVSMHGGHVTAHSDGPGLGSLFTVTLDVADDGAALAVAVCA</sequence>
<keyword evidence="8" id="KW-0472">Membrane</keyword>
<accession>A0A411WXF8</accession>
<dbReference type="InterPro" id="IPR013656">
    <property type="entry name" value="PAS_4"/>
</dbReference>
<dbReference type="InterPro" id="IPR036097">
    <property type="entry name" value="HisK_dim/P_sf"/>
</dbReference>
<dbReference type="PANTHER" id="PTHR43547">
    <property type="entry name" value="TWO-COMPONENT HISTIDINE KINASE"/>
    <property type="match status" value="1"/>
</dbReference>
<evidence type="ECO:0000259" key="9">
    <source>
        <dbReference type="PROSITE" id="PS50109"/>
    </source>
</evidence>
<comment type="subcellular location">
    <subcellularLocation>
        <location evidence="2">Cell inner membrane</location>
        <topology evidence="2">Multi-pass membrane protein</topology>
    </subcellularLocation>
</comment>
<dbReference type="PROSITE" id="PS50109">
    <property type="entry name" value="HIS_KIN"/>
    <property type="match status" value="1"/>
</dbReference>
<dbReference type="Pfam" id="PF00512">
    <property type="entry name" value="HisKA"/>
    <property type="match status" value="1"/>
</dbReference>
<dbReference type="Proteomes" id="UP000628442">
    <property type="component" value="Unassembled WGS sequence"/>
</dbReference>
<dbReference type="Gene3D" id="3.30.565.10">
    <property type="entry name" value="Histidine kinase-like ATPase, C-terminal domain"/>
    <property type="match status" value="1"/>
</dbReference>
<evidence type="ECO:0000313" key="13">
    <source>
        <dbReference type="Proteomes" id="UP000292307"/>
    </source>
</evidence>
<dbReference type="FunFam" id="3.30.565.10:FF:000006">
    <property type="entry name" value="Sensor histidine kinase WalK"/>
    <property type="match status" value="1"/>
</dbReference>
<reference evidence="11" key="1">
    <citation type="journal article" date="2014" name="Int. J. Syst. Evol. Microbiol.">
        <title>Complete genome sequence of Corynebacterium casei LMG S-19264T (=DSM 44701T), isolated from a smear-ripened cheese.</title>
        <authorList>
            <consortium name="US DOE Joint Genome Institute (JGI-PGF)"/>
            <person name="Walter F."/>
            <person name="Albersmeier A."/>
            <person name="Kalinowski J."/>
            <person name="Ruckert C."/>
        </authorList>
    </citation>
    <scope>NUCLEOTIDE SEQUENCE</scope>
    <source>
        <strain evidence="11">KCTC 12343</strain>
    </source>
</reference>
<comment type="catalytic activity">
    <reaction evidence="1">
        <text>ATP + protein L-histidine = ADP + protein N-phospho-L-histidine.</text>
        <dbReference type="EC" id="2.7.13.3"/>
    </reaction>
</comment>
<dbReference type="CDD" id="cd00082">
    <property type="entry name" value="HisKA"/>
    <property type="match status" value="1"/>
</dbReference>